<organism evidence="1 2">
    <name type="scientific">Wuchereria bancrofti</name>
    <dbReference type="NCBI Taxonomy" id="6293"/>
    <lineage>
        <taxon>Eukaryota</taxon>
        <taxon>Metazoa</taxon>
        <taxon>Ecdysozoa</taxon>
        <taxon>Nematoda</taxon>
        <taxon>Chromadorea</taxon>
        <taxon>Rhabditida</taxon>
        <taxon>Spirurina</taxon>
        <taxon>Spiruromorpha</taxon>
        <taxon>Filarioidea</taxon>
        <taxon>Onchocercidae</taxon>
        <taxon>Wuchereria</taxon>
    </lineage>
</organism>
<dbReference type="WBParaSite" id="mrna-Wban_04829">
    <property type="protein sequence ID" value="mrna-Wban_04829"/>
    <property type="gene ID" value="Wban_04829"/>
</dbReference>
<protein>
    <submittedName>
        <fullName evidence="2">Uncharacterized protein</fullName>
    </submittedName>
</protein>
<dbReference type="Proteomes" id="UP000093561">
    <property type="component" value="Unassembled WGS sequence"/>
</dbReference>
<accession>A0AAF5PRU0</accession>
<evidence type="ECO:0000313" key="1">
    <source>
        <dbReference type="Proteomes" id="UP000093561"/>
    </source>
</evidence>
<sequence length="48" mass="5663">MMAQGVRNQDMPLLCTALGFELNGQKCIRYVRLSYKYETPIDKEYNFI</sequence>
<proteinExistence type="predicted"/>
<reference evidence="1" key="1">
    <citation type="submission" date="2015-03" db="EMBL/GenBank/DDBJ databases">
        <title>Wuchereria bancrofti Genome Sequencing Papua New Guinea Strain.</title>
        <authorList>
            <person name="Small S.T."/>
            <person name="Serre D."/>
            <person name="Zimmerman P.A."/>
        </authorList>
    </citation>
    <scope>NUCLEOTIDE SEQUENCE [LARGE SCALE GENOMIC DNA]</scope>
    <source>
        <strain evidence="1">pt0022</strain>
    </source>
</reference>
<name>A0AAF5PRU0_WUCBA</name>
<reference evidence="1" key="2">
    <citation type="journal article" date="2016" name="Mol. Ecol.">
        <title>Population genomics of the filarial nematode parasite Wuchereria bancrofti from mosquitoes.</title>
        <authorList>
            <person name="Small S.T."/>
            <person name="Reimer L.J."/>
            <person name="Tisch D.J."/>
            <person name="King C.L."/>
            <person name="Christensen B.M."/>
            <person name="Siba P.M."/>
            <person name="Kazura J.W."/>
            <person name="Serre D."/>
            <person name="Zimmerman P.A."/>
        </authorList>
    </citation>
    <scope>NUCLEOTIDE SEQUENCE</scope>
    <source>
        <strain evidence="1">pt0022</strain>
    </source>
</reference>
<reference evidence="2" key="3">
    <citation type="submission" date="2024-02" db="UniProtKB">
        <authorList>
            <consortium name="WormBaseParasite"/>
        </authorList>
    </citation>
    <scope>IDENTIFICATION</scope>
    <source>
        <strain evidence="2">pt0022</strain>
    </source>
</reference>
<dbReference type="AlphaFoldDB" id="A0AAF5PRU0"/>
<evidence type="ECO:0000313" key="2">
    <source>
        <dbReference type="WBParaSite" id="mrna-Wban_04829"/>
    </source>
</evidence>